<feature type="domain" description="Acyl-protein synthetase LuxE" evidence="1">
    <location>
        <begin position="10"/>
        <end position="94"/>
    </location>
</feature>
<dbReference type="Proteomes" id="UP000007652">
    <property type="component" value="Unassembled WGS sequence"/>
</dbReference>
<comment type="caution">
    <text evidence="2">The sequence shown here is derived from an EMBL/GenBank/DDBJ whole genome shotgun (WGS) entry which is preliminary data.</text>
</comment>
<dbReference type="AlphaFoldDB" id="I7K5J0"/>
<dbReference type="STRING" id="857293.CAAU_0730"/>
<evidence type="ECO:0000259" key="1">
    <source>
        <dbReference type="Pfam" id="PF04443"/>
    </source>
</evidence>
<name>I7K5J0_9CLOT</name>
<organism evidence="2 3">
    <name type="scientific">Caloramator australicus RC3</name>
    <dbReference type="NCBI Taxonomy" id="857293"/>
    <lineage>
        <taxon>Bacteria</taxon>
        <taxon>Bacillati</taxon>
        <taxon>Bacillota</taxon>
        <taxon>Clostridia</taxon>
        <taxon>Eubacteriales</taxon>
        <taxon>Clostridiaceae</taxon>
        <taxon>Caloramator</taxon>
    </lineage>
</organism>
<evidence type="ECO:0000313" key="3">
    <source>
        <dbReference type="Proteomes" id="UP000007652"/>
    </source>
</evidence>
<dbReference type="Gene3D" id="3.40.50.12780">
    <property type="entry name" value="N-terminal domain of ligase-like"/>
    <property type="match status" value="1"/>
</dbReference>
<sequence length="374" mass="42524">MGFFEDFKNNLIGQYEECEAYRLVCQQQGFNPYTDLKYEDDIDYVPFLVTTVFKRSNGLFTKLLRKNLDGILKWTVSSSTSGDPSIVGRTENDIQVLRNFVEEDDKVFRKRHDYECTFFPLAEDMKAFGRGEFLGKALESYLGNILDIFTYRDDTIFLLKPSQNGFSVDVDSFIRYIMEHDKKDHYAALGGSTPLFYKTVLSLKEKIKPVELGEKAIVHTGGGGWDGRKGNINIGTMIERWRFVEDVSKFLGIPEENFTDTYSFTENSFTMTGHYSKEYRDYIFHVPKWAKVIIRDFKTLKPLKRSGDRGLIQVLNAYGTEGFAGASILVDDIGEIVDYNRCPICNTEGMTIKIIGRVKGTEAKGCGATLGGDN</sequence>
<gene>
    <name evidence="2" type="ORF">CAAU_0730</name>
</gene>
<dbReference type="OrthoDB" id="182577at2"/>
<proteinExistence type="predicted"/>
<feature type="domain" description="Acyl-protein synthetase LuxE" evidence="1">
    <location>
        <begin position="193"/>
        <end position="370"/>
    </location>
</feature>
<dbReference type="GO" id="GO:0047474">
    <property type="term" value="F:long-chain fatty acid--protein ligase activity"/>
    <property type="evidence" value="ECO:0007669"/>
    <property type="project" value="InterPro"/>
</dbReference>
<dbReference type="InterPro" id="IPR042099">
    <property type="entry name" value="ANL_N_sf"/>
</dbReference>
<accession>I7K5J0</accession>
<dbReference type="EMBL" id="CAKP01000035">
    <property type="protein sequence ID" value="CCJ32814.1"/>
    <property type="molecule type" value="Genomic_DNA"/>
</dbReference>
<protein>
    <submittedName>
        <fullName evidence="2">Acyl-protein synthetase, LuxE</fullName>
    </submittedName>
</protein>
<dbReference type="eggNOG" id="COG1541">
    <property type="taxonomic scope" value="Bacteria"/>
</dbReference>
<dbReference type="InterPro" id="IPR007534">
    <property type="entry name" value="LuxE"/>
</dbReference>
<dbReference type="GO" id="GO:0008218">
    <property type="term" value="P:bioluminescence"/>
    <property type="evidence" value="ECO:0007669"/>
    <property type="project" value="InterPro"/>
</dbReference>
<keyword evidence="3" id="KW-1185">Reference proteome</keyword>
<dbReference type="RefSeq" id="WP_008908090.1">
    <property type="nucleotide sequence ID" value="NZ_CAKP01000035.1"/>
</dbReference>
<evidence type="ECO:0000313" key="2">
    <source>
        <dbReference type="EMBL" id="CCJ32814.1"/>
    </source>
</evidence>
<dbReference type="Pfam" id="PF04443">
    <property type="entry name" value="LuxE"/>
    <property type="match status" value="2"/>
</dbReference>
<reference evidence="2 3" key="1">
    <citation type="journal article" date="2011" name="J. Bacteriol.">
        <title>Draft genome sequence of Caloramator australicus strain RC3T, a thermoanaerobe from the Great Artesian Basin of Australia.</title>
        <authorList>
            <person name="Ogg C.D."/>
            <person name="Patel B.K.C."/>
        </authorList>
    </citation>
    <scope>NUCLEOTIDE SEQUENCE [LARGE SCALE GENOMIC DNA]</scope>
    <source>
        <strain evidence="2 3">RC3</strain>
    </source>
</reference>